<protein>
    <submittedName>
        <fullName evidence="2">Uncharacterized protein</fullName>
    </submittedName>
</protein>
<feature type="region of interest" description="Disordered" evidence="1">
    <location>
        <begin position="1"/>
        <end position="22"/>
    </location>
</feature>
<accession>A0A8J5THI3</accession>
<evidence type="ECO:0000256" key="1">
    <source>
        <dbReference type="SAM" id="MobiDB-lite"/>
    </source>
</evidence>
<keyword evidence="3" id="KW-1185">Reference proteome</keyword>
<dbReference type="Proteomes" id="UP000729402">
    <property type="component" value="Unassembled WGS sequence"/>
</dbReference>
<reference evidence="2" key="1">
    <citation type="journal article" date="2021" name="bioRxiv">
        <title>Whole Genome Assembly and Annotation of Northern Wild Rice, Zizania palustris L., Supports a Whole Genome Duplication in the Zizania Genus.</title>
        <authorList>
            <person name="Haas M."/>
            <person name="Kono T."/>
            <person name="Macchietto M."/>
            <person name="Millas R."/>
            <person name="McGilp L."/>
            <person name="Shao M."/>
            <person name="Duquette J."/>
            <person name="Hirsch C.N."/>
            <person name="Kimball J."/>
        </authorList>
    </citation>
    <scope>NUCLEOTIDE SEQUENCE</scope>
    <source>
        <tissue evidence="2">Fresh leaf tissue</tissue>
    </source>
</reference>
<name>A0A8J5THI3_ZIZPA</name>
<gene>
    <name evidence="2" type="ORF">GUJ93_ZPchr0015g6944</name>
</gene>
<proteinExistence type="predicted"/>
<dbReference type="EMBL" id="JAAALK010000085">
    <property type="protein sequence ID" value="KAG8083543.1"/>
    <property type="molecule type" value="Genomic_DNA"/>
</dbReference>
<organism evidence="2 3">
    <name type="scientific">Zizania palustris</name>
    <name type="common">Northern wild rice</name>
    <dbReference type="NCBI Taxonomy" id="103762"/>
    <lineage>
        <taxon>Eukaryota</taxon>
        <taxon>Viridiplantae</taxon>
        <taxon>Streptophyta</taxon>
        <taxon>Embryophyta</taxon>
        <taxon>Tracheophyta</taxon>
        <taxon>Spermatophyta</taxon>
        <taxon>Magnoliopsida</taxon>
        <taxon>Liliopsida</taxon>
        <taxon>Poales</taxon>
        <taxon>Poaceae</taxon>
        <taxon>BOP clade</taxon>
        <taxon>Oryzoideae</taxon>
        <taxon>Oryzeae</taxon>
        <taxon>Zizaniinae</taxon>
        <taxon>Zizania</taxon>
    </lineage>
</organism>
<evidence type="ECO:0000313" key="2">
    <source>
        <dbReference type="EMBL" id="KAG8083543.1"/>
    </source>
</evidence>
<comment type="caution">
    <text evidence="2">The sequence shown here is derived from an EMBL/GenBank/DDBJ whole genome shotgun (WGS) entry which is preliminary data.</text>
</comment>
<evidence type="ECO:0000313" key="3">
    <source>
        <dbReference type="Proteomes" id="UP000729402"/>
    </source>
</evidence>
<reference evidence="2" key="2">
    <citation type="submission" date="2021-02" db="EMBL/GenBank/DDBJ databases">
        <authorList>
            <person name="Kimball J.A."/>
            <person name="Haas M.W."/>
            <person name="Macchietto M."/>
            <person name="Kono T."/>
            <person name="Duquette J."/>
            <person name="Shao M."/>
        </authorList>
    </citation>
    <scope>NUCLEOTIDE SEQUENCE</scope>
    <source>
        <tissue evidence="2">Fresh leaf tissue</tissue>
    </source>
</reference>
<dbReference type="AlphaFoldDB" id="A0A8J5THI3"/>
<sequence length="107" mass="11752">MNTLNISGDAVGAEKVDGEGDPSFASPDYLDLSSNKITGDSDLRWMVGAGVGAVRWLDLSFKRIFDAFPKFTNYSGLQYLDMSSKLSLMGIFDDLPILKMGFDYLPL</sequence>